<protein>
    <submittedName>
        <fullName evidence="1">Molecular chaperone</fullName>
    </submittedName>
</protein>
<dbReference type="EMBL" id="JAGSPB010000001">
    <property type="protein sequence ID" value="MBV7264944.1"/>
    <property type="molecule type" value="Genomic_DNA"/>
</dbReference>
<accession>A0ABS6SIX2</accession>
<dbReference type="RefSeq" id="WP_218315466.1">
    <property type="nucleotide sequence ID" value="NZ_JAGSPB010000001.1"/>
</dbReference>
<comment type="caution">
    <text evidence="1">The sequence shown here is derived from an EMBL/GenBank/DDBJ whole genome shotgun (WGS) entry which is preliminary data.</text>
</comment>
<dbReference type="PANTHER" id="PTHR21013:SF10">
    <property type="entry name" value="ATP SYNTHASE MITOCHONDRIAL F1 COMPLEX ASSEMBLY FACTOR 2"/>
    <property type="match status" value="1"/>
</dbReference>
<dbReference type="Pfam" id="PF07542">
    <property type="entry name" value="ATP12"/>
    <property type="match status" value="1"/>
</dbReference>
<sequence>MKRFFDTVGTREVDGDQTGWQVTLDGRGLKTVRGSPQIVTTEALAKMLASEWDIQGEELNPKLFPLRDMADYAIDMVAPERPAIAEKLVAYGDTDTLLYRADPDEPLYERQQEVWEPIVKAFEQSEGIEMVRISGIVHRPQKARTLAALKASLGSKTVFELAALEVMTSLAASLVIALSAAEKHDDKEAADLWRSASLEEEWQADLWGRDTEAEERRLKRQNDFLSAWKFMRAAKG</sequence>
<dbReference type="PANTHER" id="PTHR21013">
    <property type="entry name" value="ATP SYNTHASE MITOCHONDRIAL F1 COMPLEX ASSEMBLY FACTOR 2/ATP12 PROTEIN, MITOCHONDRIAL PRECURSOR"/>
    <property type="match status" value="1"/>
</dbReference>
<organism evidence="1 2">
    <name type="scientific">Erythrobacter ani</name>
    <dbReference type="NCBI Taxonomy" id="2827235"/>
    <lineage>
        <taxon>Bacteria</taxon>
        <taxon>Pseudomonadati</taxon>
        <taxon>Pseudomonadota</taxon>
        <taxon>Alphaproteobacteria</taxon>
        <taxon>Sphingomonadales</taxon>
        <taxon>Erythrobacteraceae</taxon>
        <taxon>Erythrobacter/Porphyrobacter group</taxon>
        <taxon>Erythrobacter</taxon>
    </lineage>
</organism>
<evidence type="ECO:0000313" key="1">
    <source>
        <dbReference type="EMBL" id="MBV7264944.1"/>
    </source>
</evidence>
<gene>
    <name evidence="1" type="ORF">KCG45_01980</name>
</gene>
<name>A0ABS6SIX2_9SPHN</name>
<dbReference type="InterPro" id="IPR011419">
    <property type="entry name" value="ATP12_ATP_synth-F1-assembly"/>
</dbReference>
<reference evidence="1 2" key="1">
    <citation type="submission" date="2021-04" db="EMBL/GenBank/DDBJ databases">
        <authorList>
            <person name="Pira H."/>
            <person name="Risdian C."/>
            <person name="Wink J."/>
        </authorList>
    </citation>
    <scope>NUCLEOTIDE SEQUENCE [LARGE SCALE GENOMIC DNA]</scope>
    <source>
        <strain evidence="1 2">WH131</strain>
    </source>
</reference>
<proteinExistence type="predicted"/>
<dbReference type="Proteomes" id="UP000699975">
    <property type="component" value="Unassembled WGS sequence"/>
</dbReference>
<evidence type="ECO:0000313" key="2">
    <source>
        <dbReference type="Proteomes" id="UP000699975"/>
    </source>
</evidence>
<keyword evidence="2" id="KW-1185">Reference proteome</keyword>